<dbReference type="eggNOG" id="COG0370">
    <property type="taxonomic scope" value="Bacteria"/>
</dbReference>
<keyword evidence="1" id="KW-0812">Transmembrane</keyword>
<reference evidence="3 4" key="1">
    <citation type="journal article" date="2013" name="Int. J. Syst. Evol. Microbiol.">
        <title>Tumebacillus flagellatus sp. nov., an alpha-amylase/pullulanase-producing bacterium isolated from cassava wastewater.</title>
        <authorList>
            <person name="Wang Q."/>
            <person name="Xie N."/>
            <person name="Qin Y."/>
            <person name="Shen N."/>
            <person name="Zhu J."/>
            <person name="Mi H."/>
            <person name="Huang R."/>
        </authorList>
    </citation>
    <scope>NUCLEOTIDE SEQUENCE [LARGE SCALE GENOMIC DNA]</scope>
    <source>
        <strain evidence="3 4">GST4</strain>
    </source>
</reference>
<name>A0A074LPA2_9BACL</name>
<feature type="transmembrane region" description="Helical" evidence="1">
    <location>
        <begin position="217"/>
        <end position="238"/>
    </location>
</feature>
<feature type="transmembrane region" description="Helical" evidence="1">
    <location>
        <begin position="277"/>
        <end position="299"/>
    </location>
</feature>
<feature type="transmembrane region" description="Helical" evidence="1">
    <location>
        <begin position="59"/>
        <end position="82"/>
    </location>
</feature>
<feature type="transmembrane region" description="Helical" evidence="1">
    <location>
        <begin position="119"/>
        <end position="137"/>
    </location>
</feature>
<proteinExistence type="predicted"/>
<dbReference type="Proteomes" id="UP000027931">
    <property type="component" value="Unassembled WGS sequence"/>
</dbReference>
<gene>
    <name evidence="3" type="ORF">EL26_19885</name>
</gene>
<feature type="transmembrane region" description="Helical" evidence="1">
    <location>
        <begin position="22"/>
        <end position="47"/>
    </location>
</feature>
<keyword evidence="4" id="KW-1185">Reference proteome</keyword>
<feature type="domain" description="Nucleoside transporter/FeoB GTPase Gate" evidence="2">
    <location>
        <begin position="17"/>
        <end position="103"/>
    </location>
</feature>
<feature type="transmembrane region" description="Helical" evidence="1">
    <location>
        <begin position="250"/>
        <end position="271"/>
    </location>
</feature>
<organism evidence="3 4">
    <name type="scientific">Tumebacillus flagellatus</name>
    <dbReference type="NCBI Taxonomy" id="1157490"/>
    <lineage>
        <taxon>Bacteria</taxon>
        <taxon>Bacillati</taxon>
        <taxon>Bacillota</taxon>
        <taxon>Bacilli</taxon>
        <taxon>Bacillales</taxon>
        <taxon>Alicyclobacillaceae</taxon>
        <taxon>Tumebacillus</taxon>
    </lineage>
</organism>
<dbReference type="InterPro" id="IPR011642">
    <property type="entry name" value="Gate_dom"/>
</dbReference>
<evidence type="ECO:0000256" key="1">
    <source>
        <dbReference type="SAM" id="Phobius"/>
    </source>
</evidence>
<dbReference type="OrthoDB" id="9779080at2"/>
<evidence type="ECO:0000259" key="2">
    <source>
        <dbReference type="Pfam" id="PF07670"/>
    </source>
</evidence>
<feature type="transmembrane region" description="Helical" evidence="1">
    <location>
        <begin position="88"/>
        <end position="107"/>
    </location>
</feature>
<dbReference type="EMBL" id="JMIR01000034">
    <property type="protein sequence ID" value="KEO81638.1"/>
    <property type="molecule type" value="Genomic_DNA"/>
</dbReference>
<dbReference type="STRING" id="1157490.EL26_19885"/>
<keyword evidence="1" id="KW-1133">Transmembrane helix</keyword>
<feature type="transmembrane region" description="Helical" evidence="1">
    <location>
        <begin position="177"/>
        <end position="197"/>
    </location>
</feature>
<dbReference type="Pfam" id="PF07670">
    <property type="entry name" value="Gate"/>
    <property type="match status" value="2"/>
</dbReference>
<dbReference type="AlphaFoldDB" id="A0A074LPA2"/>
<accession>A0A074LPA2</accession>
<dbReference type="RefSeq" id="WP_038092674.1">
    <property type="nucleotide sequence ID" value="NZ_JMIR01000034.1"/>
</dbReference>
<sequence length="315" mass="34661">MKDILIRGWVAGWRTTWTLSKVIVPITFVLTLLKHTPVLEWIVWLFTPIMGAFGLPGDAAIVLALGWFLNLYAAIGAIFSLQLNSPEVMILSVMLSFCHNIFIETAVAKRIGLSGPVLAMIRVVTSLIGGWLVHLGYGNHPGSIAGTYGHEAYLWDVSLWTTAKEVVLTIWGGVYKLALIVIPLMVVIQVLKEFSFLDRIATLMNPLLAFCGLDKKAAIPMLAGLFFGLAYGSGVMIEAARENPLPKRQLYLLMIFLVLCHAVVEDTLIFVPVHVNGWYLLGSRLLAALVLTAVLARIWRAGRDVNQSQKAVIAK</sequence>
<keyword evidence="1" id="KW-0472">Membrane</keyword>
<evidence type="ECO:0000313" key="3">
    <source>
        <dbReference type="EMBL" id="KEO81638.1"/>
    </source>
</evidence>
<comment type="caution">
    <text evidence="3">The sequence shown here is derived from an EMBL/GenBank/DDBJ whole genome shotgun (WGS) entry which is preliminary data.</text>
</comment>
<evidence type="ECO:0000313" key="4">
    <source>
        <dbReference type="Proteomes" id="UP000027931"/>
    </source>
</evidence>
<protein>
    <recommendedName>
        <fullName evidence="2">Nucleoside transporter/FeoB GTPase Gate domain-containing protein</fullName>
    </recommendedName>
</protein>
<feature type="domain" description="Nucleoside transporter/FeoB GTPase Gate" evidence="2">
    <location>
        <begin position="175"/>
        <end position="262"/>
    </location>
</feature>